<comment type="similarity">
    <text evidence="7">Belongs to the major facilitator superfamily. Sugar transporter (TC 2.A.1.1) family. Trehalose transporter subfamily.</text>
</comment>
<dbReference type="PROSITE" id="PS00217">
    <property type="entry name" value="SUGAR_TRANSPORT_2"/>
    <property type="match status" value="1"/>
</dbReference>
<dbReference type="InterPro" id="IPR005829">
    <property type="entry name" value="Sugar_transporter_CS"/>
</dbReference>
<dbReference type="EMBL" id="JH431975">
    <property type="status" value="NOT_ANNOTATED_CDS"/>
    <property type="molecule type" value="Genomic_DNA"/>
</dbReference>
<feature type="domain" description="Major facilitator superfamily (MFS) profile" evidence="10">
    <location>
        <begin position="1"/>
        <end position="86"/>
    </location>
</feature>
<dbReference type="PhylomeDB" id="T1JHA6"/>
<feature type="transmembrane region" description="Helical" evidence="9">
    <location>
        <begin position="209"/>
        <end position="230"/>
    </location>
</feature>
<sequence length="544" mass="60597">MIVFVIVFNLGIGPIPWLSMSELFPAKARSAASSVATMTSWLLAFVITKTFADLQASINPYGAFWLYGSVSFVGIFLIWFFVPETKGKSPDEIQRIFINTALVYRNPRVRNQFLAAFIASIAPICAGLVVGYSSPAGPDMDKPGRRLQLEPQEKSLFSSIVNIGALFGGLLAGFLIDYFGRKLTFLITCIPYVIGWLFIVYAHSVWMLYVGRVITGVCVGITCLNTSVYITEIASPKIRGVLGSFFQLFINFGILIAYTVGSYVPWTYLAVYSAILPIIFMILMSFMPESPVWLLRNDNILGANQSLQFFRGENYDIAGEIDDLQREKQNEVKLSLKELRNPVILKPLLIIEMEMLLQQFSGINAVVFNIADIFSAAKGSLGANEQGMIVGCVMVVASIVAAFFMDRAGRRVLLLLCSVVMTLSLFTLGVFFILMSMNRNWLPVLCLVVFIFVFNLGFGPIPWLSMSELFPVKARSFASSVATATSWLVSFVITKTFQDLQDVIQQYGVFWLYGSVSFLAIILVFFFVPETKGKSQEEIQNSFK</sequence>
<evidence type="ECO:0000259" key="10">
    <source>
        <dbReference type="PROSITE" id="PS50850"/>
    </source>
</evidence>
<dbReference type="InterPro" id="IPR003663">
    <property type="entry name" value="Sugar/inositol_transpt"/>
</dbReference>
<feature type="transmembrane region" description="Helical" evidence="9">
    <location>
        <begin position="266"/>
        <end position="286"/>
    </location>
</feature>
<keyword evidence="6" id="KW-0325">Glycoprotein</keyword>
<feature type="transmembrane region" description="Helical" evidence="9">
    <location>
        <begin position="509"/>
        <end position="528"/>
    </location>
</feature>
<feature type="transmembrane region" description="Helical" evidence="9">
    <location>
        <begin position="388"/>
        <end position="405"/>
    </location>
</feature>
<evidence type="ECO:0000256" key="9">
    <source>
        <dbReference type="SAM" id="Phobius"/>
    </source>
</evidence>
<dbReference type="OMA" id="WATYLFY"/>
<dbReference type="GO" id="GO:0051119">
    <property type="term" value="F:sugar transmembrane transporter activity"/>
    <property type="evidence" value="ECO:0007669"/>
    <property type="project" value="InterPro"/>
</dbReference>
<evidence type="ECO:0000256" key="7">
    <source>
        <dbReference type="ARBA" id="ARBA00024348"/>
    </source>
</evidence>
<feature type="transmembrane region" description="Helical" evidence="9">
    <location>
        <begin position="242"/>
        <end position="260"/>
    </location>
</feature>
<dbReference type="SUPFAM" id="SSF103473">
    <property type="entry name" value="MFS general substrate transporter"/>
    <property type="match status" value="2"/>
</dbReference>
<keyword evidence="5 9" id="KW-0472">Membrane</keyword>
<evidence type="ECO:0000256" key="5">
    <source>
        <dbReference type="ARBA" id="ARBA00023136"/>
    </source>
</evidence>
<keyword evidence="3 9" id="KW-0812">Transmembrane</keyword>
<dbReference type="HOGENOM" id="CLU_001265_30_5_1"/>
<evidence type="ECO:0000256" key="2">
    <source>
        <dbReference type="ARBA" id="ARBA00022475"/>
    </source>
</evidence>
<dbReference type="Proteomes" id="UP000014500">
    <property type="component" value="Unassembled WGS sequence"/>
</dbReference>
<dbReference type="Gene3D" id="1.20.1250.20">
    <property type="entry name" value="MFS general substrate transporter like domains"/>
    <property type="match status" value="2"/>
</dbReference>
<evidence type="ECO:0000256" key="1">
    <source>
        <dbReference type="ARBA" id="ARBA00004651"/>
    </source>
</evidence>
<dbReference type="CDD" id="cd17358">
    <property type="entry name" value="MFS_GLUT6_8_Class3_like"/>
    <property type="match status" value="1"/>
</dbReference>
<feature type="transmembrane region" description="Helical" evidence="9">
    <location>
        <begin position="155"/>
        <end position="176"/>
    </location>
</feature>
<dbReference type="AlphaFoldDB" id="T1JHA6"/>
<dbReference type="PROSITE" id="PS00216">
    <property type="entry name" value="SUGAR_TRANSPORT_1"/>
    <property type="match status" value="2"/>
</dbReference>
<keyword evidence="4 9" id="KW-1133">Transmembrane helix</keyword>
<dbReference type="InterPro" id="IPR050549">
    <property type="entry name" value="MFS_Trehalose_Transporter"/>
</dbReference>
<dbReference type="PROSITE" id="PS50850">
    <property type="entry name" value="MFS"/>
    <property type="match status" value="2"/>
</dbReference>
<name>T1JHA6_STRMM</name>
<feature type="domain" description="Major facilitator superfamily (MFS) profile" evidence="10">
    <location>
        <begin position="115"/>
        <end position="532"/>
    </location>
</feature>
<feature type="transmembrane region" description="Helical" evidence="9">
    <location>
        <begin position="441"/>
        <end position="464"/>
    </location>
</feature>
<feature type="transmembrane region" description="Helical" evidence="9">
    <location>
        <begin position="412"/>
        <end position="435"/>
    </location>
</feature>
<comment type="subcellular location">
    <subcellularLocation>
        <location evidence="1">Cell membrane</location>
        <topology evidence="1">Multi-pass membrane protein</topology>
    </subcellularLocation>
</comment>
<proteinExistence type="inferred from homology"/>
<evidence type="ECO:0000256" key="4">
    <source>
        <dbReference type="ARBA" id="ARBA00022989"/>
    </source>
</evidence>
<reference evidence="11" key="2">
    <citation type="submission" date="2015-02" db="UniProtKB">
        <authorList>
            <consortium name="EnsemblMetazoa"/>
        </authorList>
    </citation>
    <scope>IDENTIFICATION</scope>
</reference>
<feature type="transmembrane region" description="Helical" evidence="9">
    <location>
        <begin position="64"/>
        <end position="82"/>
    </location>
</feature>
<evidence type="ECO:0000256" key="6">
    <source>
        <dbReference type="ARBA" id="ARBA00023180"/>
    </source>
</evidence>
<keyword evidence="12" id="KW-1185">Reference proteome</keyword>
<dbReference type="PANTHER" id="PTHR48021">
    <property type="match status" value="1"/>
</dbReference>
<feature type="transmembrane region" description="Helical" evidence="9">
    <location>
        <begin position="113"/>
        <end position="135"/>
    </location>
</feature>
<dbReference type="FunFam" id="1.20.1250.20:FF:000055">
    <property type="entry name" value="Facilitated trehalose transporter Tret1-2 homolog"/>
    <property type="match status" value="1"/>
</dbReference>
<dbReference type="GO" id="GO:0005886">
    <property type="term" value="C:plasma membrane"/>
    <property type="evidence" value="ECO:0007669"/>
    <property type="project" value="UniProtKB-SubCell"/>
</dbReference>
<dbReference type="EnsemblMetazoa" id="SMAR013237-RA">
    <property type="protein sequence ID" value="SMAR013237-PA"/>
    <property type="gene ID" value="SMAR013237"/>
</dbReference>
<feature type="transmembrane region" description="Helical" evidence="9">
    <location>
        <begin position="6"/>
        <end position="24"/>
    </location>
</feature>
<evidence type="ECO:0000256" key="3">
    <source>
        <dbReference type="ARBA" id="ARBA00022692"/>
    </source>
</evidence>
<dbReference type="InterPro" id="IPR044775">
    <property type="entry name" value="MFS_ERD6/Tret1-like"/>
</dbReference>
<dbReference type="PANTHER" id="PTHR48021:SF1">
    <property type="entry name" value="GH07001P-RELATED"/>
    <property type="match status" value="1"/>
</dbReference>
<reference evidence="12" key="1">
    <citation type="submission" date="2011-05" db="EMBL/GenBank/DDBJ databases">
        <authorList>
            <person name="Richards S.R."/>
            <person name="Qu J."/>
            <person name="Jiang H."/>
            <person name="Jhangiani S.N."/>
            <person name="Agravi P."/>
            <person name="Goodspeed R."/>
            <person name="Gross S."/>
            <person name="Mandapat C."/>
            <person name="Jackson L."/>
            <person name="Mathew T."/>
            <person name="Pu L."/>
            <person name="Thornton R."/>
            <person name="Saada N."/>
            <person name="Wilczek-Boney K.B."/>
            <person name="Lee S."/>
            <person name="Kovar C."/>
            <person name="Wu Y."/>
            <person name="Scherer S.E."/>
            <person name="Worley K.C."/>
            <person name="Muzny D.M."/>
            <person name="Gibbs R."/>
        </authorList>
    </citation>
    <scope>NUCLEOTIDE SEQUENCE</scope>
    <source>
        <strain evidence="12">Brora</strain>
    </source>
</reference>
<dbReference type="InterPro" id="IPR005828">
    <property type="entry name" value="MFS_sugar_transport-like"/>
</dbReference>
<dbReference type="eggNOG" id="KOG0254">
    <property type="taxonomic scope" value="Eukaryota"/>
</dbReference>
<dbReference type="Pfam" id="PF00083">
    <property type="entry name" value="Sugar_tr"/>
    <property type="match status" value="2"/>
</dbReference>
<organism evidence="11 12">
    <name type="scientific">Strigamia maritima</name>
    <name type="common">European centipede</name>
    <name type="synonym">Geophilus maritimus</name>
    <dbReference type="NCBI Taxonomy" id="126957"/>
    <lineage>
        <taxon>Eukaryota</taxon>
        <taxon>Metazoa</taxon>
        <taxon>Ecdysozoa</taxon>
        <taxon>Arthropoda</taxon>
        <taxon>Myriapoda</taxon>
        <taxon>Chilopoda</taxon>
        <taxon>Pleurostigmophora</taxon>
        <taxon>Geophilomorpha</taxon>
        <taxon>Linotaeniidae</taxon>
        <taxon>Strigamia</taxon>
    </lineage>
</organism>
<dbReference type="InterPro" id="IPR036259">
    <property type="entry name" value="MFS_trans_sf"/>
</dbReference>
<keyword evidence="8" id="KW-0813">Transport</keyword>
<keyword evidence="2" id="KW-1003">Cell membrane</keyword>
<dbReference type="STRING" id="126957.T1JHA6"/>
<protein>
    <recommendedName>
        <fullName evidence="10">Major facilitator superfamily (MFS) profile domain-containing protein</fullName>
    </recommendedName>
</protein>
<evidence type="ECO:0000256" key="8">
    <source>
        <dbReference type="RuleBase" id="RU003346"/>
    </source>
</evidence>
<dbReference type="NCBIfam" id="TIGR00879">
    <property type="entry name" value="SP"/>
    <property type="match status" value="1"/>
</dbReference>
<dbReference type="InterPro" id="IPR020846">
    <property type="entry name" value="MFS_dom"/>
</dbReference>
<feature type="transmembrane region" description="Helical" evidence="9">
    <location>
        <begin position="183"/>
        <end position="203"/>
    </location>
</feature>
<evidence type="ECO:0000313" key="12">
    <source>
        <dbReference type="Proteomes" id="UP000014500"/>
    </source>
</evidence>
<dbReference type="PRINTS" id="PR00171">
    <property type="entry name" value="SUGRTRNSPORT"/>
</dbReference>
<evidence type="ECO:0000313" key="11">
    <source>
        <dbReference type="EnsemblMetazoa" id="SMAR013237-PA"/>
    </source>
</evidence>
<accession>T1JHA6</accession>